<dbReference type="InterPro" id="IPR012429">
    <property type="entry name" value="HGSNAT_cat"/>
</dbReference>
<keyword evidence="1" id="KW-1133">Transmembrane helix</keyword>
<feature type="transmembrane region" description="Helical" evidence="1">
    <location>
        <begin position="283"/>
        <end position="308"/>
    </location>
</feature>
<feature type="transmembrane region" description="Helical" evidence="1">
    <location>
        <begin position="145"/>
        <end position="165"/>
    </location>
</feature>
<evidence type="ECO:0000313" key="4">
    <source>
        <dbReference type="Proteomes" id="UP000648257"/>
    </source>
</evidence>
<name>A0ABR6X865_9BURK</name>
<dbReference type="PANTHER" id="PTHR31061:SF24">
    <property type="entry name" value="LD22376P"/>
    <property type="match status" value="1"/>
</dbReference>
<dbReference type="Proteomes" id="UP000648257">
    <property type="component" value="Unassembled WGS sequence"/>
</dbReference>
<proteinExistence type="predicted"/>
<dbReference type="Pfam" id="PF07786">
    <property type="entry name" value="HGSNAT_cat"/>
    <property type="match status" value="1"/>
</dbReference>
<evidence type="ECO:0000313" key="3">
    <source>
        <dbReference type="EMBL" id="MBC3809107.1"/>
    </source>
</evidence>
<feature type="transmembrane region" description="Helical" evidence="1">
    <location>
        <begin position="328"/>
        <end position="352"/>
    </location>
</feature>
<feature type="transmembrane region" description="Helical" evidence="1">
    <location>
        <begin position="52"/>
        <end position="71"/>
    </location>
</feature>
<protein>
    <submittedName>
        <fullName evidence="3">DUF1624 domain-containing protein</fullName>
    </submittedName>
</protein>
<evidence type="ECO:0000259" key="2">
    <source>
        <dbReference type="Pfam" id="PF07786"/>
    </source>
</evidence>
<dbReference type="RefSeq" id="WP_186924170.1">
    <property type="nucleotide sequence ID" value="NZ_JACOFW010000025.1"/>
</dbReference>
<feature type="transmembrane region" description="Helical" evidence="1">
    <location>
        <begin position="252"/>
        <end position="271"/>
    </location>
</feature>
<keyword evidence="4" id="KW-1185">Reference proteome</keyword>
<sequence length="361" mass="39924">MSLSKQASPRFLSIDALRGLAVAAMLLVNNAGDWNHVYWWLEHATWHGTTPADFIFPVFLVIVGVSLHLAMTPKLERGVPANDMVVSIVWRASKIFALGIALHLIAMVLIPGREFRLLGVLQRIGICFLLAGMVMIYIRSLRLQWMLIIGLLLGYWALLAFAGSYSPHANLADQIDTRILGQLAYSFDPKTGLAQEPEGILSTLPAVVSVLLGLQAGAMLRQAKPQRLWQIGVPMILLALIWATALPLNKNMWTSSFVLWTAGFAFLLIWLMHQLIDIAKFPAFGLSFGVNAIAAYAGSWVATCLLAATGLMDVFYANYFTKFLSPIFGAYMSSLLFALMFTGIFASLMLILRVRGWRFSI</sequence>
<organism evidence="3 4">
    <name type="scientific">Undibacterium seohonense</name>
    <dbReference type="NCBI Taxonomy" id="1344950"/>
    <lineage>
        <taxon>Bacteria</taxon>
        <taxon>Pseudomonadati</taxon>
        <taxon>Pseudomonadota</taxon>
        <taxon>Betaproteobacteria</taxon>
        <taxon>Burkholderiales</taxon>
        <taxon>Oxalobacteraceae</taxon>
        <taxon>Undibacterium</taxon>
    </lineage>
</organism>
<keyword evidence="1" id="KW-0812">Transmembrane</keyword>
<accession>A0ABR6X865</accession>
<feature type="domain" description="Heparan-alpha-glucosaminide N-acetyltransferase catalytic" evidence="2">
    <location>
        <begin position="10"/>
        <end position="223"/>
    </location>
</feature>
<feature type="transmembrane region" description="Helical" evidence="1">
    <location>
        <begin position="92"/>
        <end position="111"/>
    </location>
</feature>
<keyword evidence="1" id="KW-0472">Membrane</keyword>
<comment type="caution">
    <text evidence="3">The sequence shown here is derived from an EMBL/GenBank/DDBJ whole genome shotgun (WGS) entry which is preliminary data.</text>
</comment>
<reference evidence="3 4" key="1">
    <citation type="submission" date="2020-08" db="EMBL/GenBank/DDBJ databases">
        <title>Novel species isolated from subtropical streams in China.</title>
        <authorList>
            <person name="Lu H."/>
        </authorList>
    </citation>
    <scope>NUCLEOTIDE SEQUENCE [LARGE SCALE GENOMIC DNA]</scope>
    <source>
        <strain evidence="3 4">KACC 16656</strain>
    </source>
</reference>
<feature type="transmembrane region" description="Helical" evidence="1">
    <location>
        <begin position="117"/>
        <end position="138"/>
    </location>
</feature>
<dbReference type="PANTHER" id="PTHR31061">
    <property type="entry name" value="LD22376P"/>
    <property type="match status" value="1"/>
</dbReference>
<dbReference type="EMBL" id="JACOFW010000025">
    <property type="protein sequence ID" value="MBC3809107.1"/>
    <property type="molecule type" value="Genomic_DNA"/>
</dbReference>
<gene>
    <name evidence="3" type="ORF">H8K52_17340</name>
</gene>
<evidence type="ECO:0000256" key="1">
    <source>
        <dbReference type="SAM" id="Phobius"/>
    </source>
</evidence>
<feature type="transmembrane region" description="Helical" evidence="1">
    <location>
        <begin position="228"/>
        <end position="246"/>
    </location>
</feature>